<sequence length="162" mass="17531">MDASYEEERPVEEERPPPAGAWSQLTAALVAALLGVAGLIGSWRLGLGRLTEPGPGLWPFVISVVITLLSVVLAIIGRQALDSERFNRASLLVVVAVVTLVLLAVAMPLIGFEIPSLLLTFVWLRFLGKESWRSSIVISVVTVVAFHLLFVTALQIPLPRLV</sequence>
<evidence type="ECO:0000313" key="3">
    <source>
        <dbReference type="EMBL" id="TDO52565.1"/>
    </source>
</evidence>
<keyword evidence="1" id="KW-0812">Transmembrane</keyword>
<organism evidence="3 4">
    <name type="scientific">Kribbella caucasensis</name>
    <dbReference type="NCBI Taxonomy" id="2512215"/>
    <lineage>
        <taxon>Bacteria</taxon>
        <taxon>Bacillati</taxon>
        <taxon>Actinomycetota</taxon>
        <taxon>Actinomycetes</taxon>
        <taxon>Propionibacteriales</taxon>
        <taxon>Kribbellaceae</taxon>
        <taxon>Kribbella</taxon>
    </lineage>
</organism>
<reference evidence="3 4" key="1">
    <citation type="submission" date="2019-03" db="EMBL/GenBank/DDBJ databases">
        <title>Genomic Encyclopedia of Type Strains, Phase III (KMG-III): the genomes of soil and plant-associated and newly described type strains.</title>
        <authorList>
            <person name="Whitman W."/>
        </authorList>
    </citation>
    <scope>NUCLEOTIDE SEQUENCE [LARGE SCALE GENOMIC DNA]</scope>
    <source>
        <strain evidence="3 4">VKM Ac-2527</strain>
    </source>
</reference>
<keyword evidence="4" id="KW-1185">Reference proteome</keyword>
<name>A0A4R6KPF3_9ACTN</name>
<evidence type="ECO:0000313" key="4">
    <source>
        <dbReference type="Proteomes" id="UP000295388"/>
    </source>
</evidence>
<feature type="transmembrane region" description="Helical" evidence="1">
    <location>
        <begin position="25"/>
        <end position="45"/>
    </location>
</feature>
<dbReference type="Pfam" id="PF07331">
    <property type="entry name" value="TctB"/>
    <property type="match status" value="1"/>
</dbReference>
<keyword evidence="1" id="KW-0472">Membrane</keyword>
<accession>A0A4R6KPF3</accession>
<dbReference type="InterPro" id="IPR009936">
    <property type="entry name" value="DUF1468"/>
</dbReference>
<evidence type="ECO:0000259" key="2">
    <source>
        <dbReference type="Pfam" id="PF07331"/>
    </source>
</evidence>
<dbReference type="RefSeq" id="WP_133798975.1">
    <property type="nucleotide sequence ID" value="NZ_SNWQ01000002.1"/>
</dbReference>
<feature type="domain" description="DUF1468" evidence="2">
    <location>
        <begin position="27"/>
        <end position="159"/>
    </location>
</feature>
<proteinExistence type="predicted"/>
<protein>
    <submittedName>
        <fullName evidence="3">Tripartite tricarboxylate transporter TctB family protein</fullName>
    </submittedName>
</protein>
<dbReference type="Proteomes" id="UP000295388">
    <property type="component" value="Unassembled WGS sequence"/>
</dbReference>
<keyword evidence="1" id="KW-1133">Transmembrane helix</keyword>
<comment type="caution">
    <text evidence="3">The sequence shown here is derived from an EMBL/GenBank/DDBJ whole genome shotgun (WGS) entry which is preliminary data.</text>
</comment>
<dbReference type="EMBL" id="SNWQ01000002">
    <property type="protein sequence ID" value="TDO52565.1"/>
    <property type="molecule type" value="Genomic_DNA"/>
</dbReference>
<evidence type="ECO:0000256" key="1">
    <source>
        <dbReference type="SAM" id="Phobius"/>
    </source>
</evidence>
<feature type="transmembrane region" description="Helical" evidence="1">
    <location>
        <begin position="89"/>
        <end position="112"/>
    </location>
</feature>
<dbReference type="AlphaFoldDB" id="A0A4R6KPF3"/>
<feature type="transmembrane region" description="Helical" evidence="1">
    <location>
        <begin position="57"/>
        <end position="77"/>
    </location>
</feature>
<gene>
    <name evidence="3" type="ORF">EV643_102404</name>
</gene>
<feature type="transmembrane region" description="Helical" evidence="1">
    <location>
        <begin position="132"/>
        <end position="154"/>
    </location>
</feature>